<dbReference type="InterPro" id="IPR008979">
    <property type="entry name" value="Galactose-bd-like_sf"/>
</dbReference>
<evidence type="ECO:0000256" key="1">
    <source>
        <dbReference type="ARBA" id="ARBA00007401"/>
    </source>
</evidence>
<dbReference type="Proteomes" id="UP000237061">
    <property type="component" value="Unassembled WGS sequence"/>
</dbReference>
<evidence type="ECO:0000256" key="4">
    <source>
        <dbReference type="SAM" id="MobiDB-lite"/>
    </source>
</evidence>
<dbReference type="PANTHER" id="PTHR42732:SF2">
    <property type="entry name" value="BETA-MANNOSIDASE"/>
    <property type="match status" value="1"/>
</dbReference>
<dbReference type="GO" id="GO:0004553">
    <property type="term" value="F:hydrolase activity, hydrolyzing O-glycosyl compounds"/>
    <property type="evidence" value="ECO:0007669"/>
    <property type="project" value="InterPro"/>
</dbReference>
<evidence type="ECO:0000259" key="5">
    <source>
        <dbReference type="Pfam" id="PF00703"/>
    </source>
</evidence>
<comment type="caution">
    <text evidence="7">The sequence shown here is derived from an EMBL/GenBank/DDBJ whole genome shotgun (WGS) entry which is preliminary data.</text>
</comment>
<protein>
    <submittedName>
        <fullName evidence="7">Glycoside hydrolase family 2</fullName>
    </submittedName>
</protein>
<accession>A0A2S3ZUV5</accession>
<dbReference type="InterPro" id="IPR013783">
    <property type="entry name" value="Ig-like_fold"/>
</dbReference>
<dbReference type="EMBL" id="PPXC01000009">
    <property type="protein sequence ID" value="POH73036.1"/>
    <property type="molecule type" value="Genomic_DNA"/>
</dbReference>
<dbReference type="Gene3D" id="2.60.120.260">
    <property type="entry name" value="Galactose-binding domain-like"/>
    <property type="match status" value="1"/>
</dbReference>
<dbReference type="SUPFAM" id="SSF49303">
    <property type="entry name" value="beta-Galactosidase/glucuronidase domain"/>
    <property type="match status" value="1"/>
</dbReference>
<gene>
    <name evidence="7" type="ORF">CVS27_12800</name>
</gene>
<name>A0A2S3ZUV5_ARTGL</name>
<dbReference type="InterPro" id="IPR036156">
    <property type="entry name" value="Beta-gal/glucu_dom_sf"/>
</dbReference>
<organism evidence="7 8">
    <name type="scientific">Arthrobacter glacialis</name>
    <dbReference type="NCBI Taxonomy" id="1664"/>
    <lineage>
        <taxon>Bacteria</taxon>
        <taxon>Bacillati</taxon>
        <taxon>Actinomycetota</taxon>
        <taxon>Actinomycetes</taxon>
        <taxon>Micrococcales</taxon>
        <taxon>Micrococcaceae</taxon>
        <taxon>Arthrobacter</taxon>
    </lineage>
</organism>
<sequence length="624" mass="68893">MSGGLSSARPDRFTPWGETLDPNAVLQEYPRPQLVRSSYLNLNGLWQYAISTPGASPHEEVARVNAGAGEGADGQILVPFSPETPLSGVSRQLQPGENLKYWRSFTLPAEFVQDRVLLHFGAVDQRCSVRINGEDVGGHHGGFLPFTLDITAALQHGAQGSAGPHTLSVDVQDDSDTSHHSRGKQKLKRGGIWYTAQSGIWQTVWLESVPETHVEKLTLVPDLAGSAVEVTVAGAAGTATVVIADDAGELTRVSVEANVPTRIHLERAHRWSPEDPFLYDVQVSLGDDHVSSYFGLRSFGVGPDAKGHLRLLLNGEPYFHAGLLDQGYWSDGFLTPPSDEAMIYDIATAKRLGFTMLRKHIKIEPLRWYHHCDRLGMLVWQDMVNGGTNYKVPIITAPVVLPLRLKDNKYARFGRTSVQGRADFMTELQQTVELLRNVASLAVWVPFNEGWGQFDALAATAELRRLDPSRTIDHASGWHDQGGGDLKSLHIYFTPFKLRARWKKDPRAVVLSEYGGYSLRIAGHDFSAREFGYRRYRSVADLGKAFTRLHEREIVPAIADGLAAVVYTQLTDVEDELNGLLSYDRRVAKLPDAVVQAVTAQLTLNPHAHQPLSQAPLSQRRGTS</sequence>
<evidence type="ECO:0000256" key="3">
    <source>
        <dbReference type="ARBA" id="ARBA00023295"/>
    </source>
</evidence>
<feature type="domain" description="Glycoside hydrolase family 2 immunoglobulin-like beta-sandwich" evidence="5">
    <location>
        <begin position="227"/>
        <end position="297"/>
    </location>
</feature>
<dbReference type="Pfam" id="PF22666">
    <property type="entry name" value="Glyco_hydro_2_N2"/>
    <property type="match status" value="1"/>
</dbReference>
<dbReference type="SUPFAM" id="SSF49785">
    <property type="entry name" value="Galactose-binding domain-like"/>
    <property type="match status" value="1"/>
</dbReference>
<evidence type="ECO:0000259" key="6">
    <source>
        <dbReference type="Pfam" id="PF22666"/>
    </source>
</evidence>
<keyword evidence="3" id="KW-0326">Glycosidase</keyword>
<dbReference type="Gene3D" id="2.60.40.10">
    <property type="entry name" value="Immunoglobulins"/>
    <property type="match status" value="1"/>
</dbReference>
<comment type="similarity">
    <text evidence="1">Belongs to the glycosyl hydrolase 2 family.</text>
</comment>
<feature type="region of interest" description="Disordered" evidence="4">
    <location>
        <begin position="159"/>
        <end position="184"/>
    </location>
</feature>
<dbReference type="SUPFAM" id="SSF51445">
    <property type="entry name" value="(Trans)glycosidases"/>
    <property type="match status" value="1"/>
</dbReference>
<proteinExistence type="inferred from homology"/>
<feature type="domain" description="Beta-mannosidase-like galactose-binding" evidence="6">
    <location>
        <begin position="97"/>
        <end position="179"/>
    </location>
</feature>
<dbReference type="InterPro" id="IPR006102">
    <property type="entry name" value="Ig-like_GH2"/>
</dbReference>
<dbReference type="InterPro" id="IPR051913">
    <property type="entry name" value="GH2_Domain-Containing"/>
</dbReference>
<dbReference type="Gene3D" id="3.20.20.80">
    <property type="entry name" value="Glycosidases"/>
    <property type="match status" value="1"/>
</dbReference>
<dbReference type="RefSeq" id="WP_103466129.1">
    <property type="nucleotide sequence ID" value="NZ_PPXC01000009.1"/>
</dbReference>
<dbReference type="PANTHER" id="PTHR42732">
    <property type="entry name" value="BETA-GALACTOSIDASE"/>
    <property type="match status" value="1"/>
</dbReference>
<dbReference type="AlphaFoldDB" id="A0A2S3ZUV5"/>
<keyword evidence="2 7" id="KW-0378">Hydrolase</keyword>
<evidence type="ECO:0000313" key="8">
    <source>
        <dbReference type="Proteomes" id="UP000237061"/>
    </source>
</evidence>
<keyword evidence="8" id="KW-1185">Reference proteome</keyword>
<dbReference type="InterPro" id="IPR017853">
    <property type="entry name" value="GH"/>
</dbReference>
<reference evidence="7 8" key="1">
    <citation type="submission" date="2018-01" db="EMBL/GenBank/DDBJ databases">
        <title>Arthrobacter sp. nov., from glaciers in China.</title>
        <authorList>
            <person name="Liu Q."/>
            <person name="Xin Y.-H."/>
        </authorList>
    </citation>
    <scope>NUCLEOTIDE SEQUENCE [LARGE SCALE GENOMIC DNA]</scope>
    <source>
        <strain evidence="7 8">HLT2-12-2</strain>
    </source>
</reference>
<dbReference type="Pfam" id="PF00703">
    <property type="entry name" value="Glyco_hydro_2"/>
    <property type="match status" value="1"/>
</dbReference>
<evidence type="ECO:0000256" key="2">
    <source>
        <dbReference type="ARBA" id="ARBA00022801"/>
    </source>
</evidence>
<dbReference type="InterPro" id="IPR054593">
    <property type="entry name" value="Beta-mannosidase-like_N2"/>
</dbReference>
<dbReference type="GO" id="GO:0005975">
    <property type="term" value="P:carbohydrate metabolic process"/>
    <property type="evidence" value="ECO:0007669"/>
    <property type="project" value="InterPro"/>
</dbReference>
<evidence type="ECO:0000313" key="7">
    <source>
        <dbReference type="EMBL" id="POH73036.1"/>
    </source>
</evidence>